<protein>
    <submittedName>
        <fullName evidence="3">Uncharacterized protein</fullName>
    </submittedName>
</protein>
<proteinExistence type="predicted"/>
<dbReference type="STRING" id="1353009.A0A1Y2J3W6"/>
<evidence type="ECO:0000256" key="1">
    <source>
        <dbReference type="SAM" id="MobiDB-lite"/>
    </source>
</evidence>
<feature type="transmembrane region" description="Helical" evidence="2">
    <location>
        <begin position="501"/>
        <end position="520"/>
    </location>
</feature>
<dbReference type="Proteomes" id="UP000193067">
    <property type="component" value="Unassembled WGS sequence"/>
</dbReference>
<keyword evidence="4" id="KW-1185">Reference proteome</keyword>
<dbReference type="OrthoDB" id="3256745at2759"/>
<keyword evidence="2" id="KW-0472">Membrane</keyword>
<evidence type="ECO:0000313" key="3">
    <source>
        <dbReference type="EMBL" id="OSD08110.1"/>
    </source>
</evidence>
<feature type="transmembrane region" description="Helical" evidence="2">
    <location>
        <begin position="465"/>
        <end position="489"/>
    </location>
</feature>
<feature type="transmembrane region" description="Helical" evidence="2">
    <location>
        <begin position="39"/>
        <end position="58"/>
    </location>
</feature>
<evidence type="ECO:0000256" key="2">
    <source>
        <dbReference type="SAM" id="Phobius"/>
    </source>
</evidence>
<reference evidence="3 4" key="1">
    <citation type="journal article" date="2015" name="Biotechnol. Biofuels">
        <title>Enhanced degradation of softwood versus hardwood by the white-rot fungus Pycnoporus coccineus.</title>
        <authorList>
            <person name="Couturier M."/>
            <person name="Navarro D."/>
            <person name="Chevret D."/>
            <person name="Henrissat B."/>
            <person name="Piumi F."/>
            <person name="Ruiz-Duenas F.J."/>
            <person name="Martinez A.T."/>
            <person name="Grigoriev I.V."/>
            <person name="Riley R."/>
            <person name="Lipzen A."/>
            <person name="Berrin J.G."/>
            <person name="Master E.R."/>
            <person name="Rosso M.N."/>
        </authorList>
    </citation>
    <scope>NUCLEOTIDE SEQUENCE [LARGE SCALE GENOMIC DNA]</scope>
    <source>
        <strain evidence="3 4">BRFM310</strain>
    </source>
</reference>
<keyword evidence="2" id="KW-1133">Transmembrane helix</keyword>
<feature type="region of interest" description="Disordered" evidence="1">
    <location>
        <begin position="426"/>
        <end position="445"/>
    </location>
</feature>
<dbReference type="AlphaFoldDB" id="A0A1Y2J3W6"/>
<feature type="compositionally biased region" description="Basic and acidic residues" evidence="1">
    <location>
        <begin position="426"/>
        <end position="436"/>
    </location>
</feature>
<accession>A0A1Y2J3W6</accession>
<gene>
    <name evidence="3" type="ORF">PYCCODRAFT_1402299</name>
</gene>
<name>A0A1Y2J3W6_TRAC3</name>
<organism evidence="3 4">
    <name type="scientific">Trametes coccinea (strain BRFM310)</name>
    <name type="common">Pycnoporus coccineus</name>
    <dbReference type="NCBI Taxonomy" id="1353009"/>
    <lineage>
        <taxon>Eukaryota</taxon>
        <taxon>Fungi</taxon>
        <taxon>Dikarya</taxon>
        <taxon>Basidiomycota</taxon>
        <taxon>Agaricomycotina</taxon>
        <taxon>Agaricomycetes</taxon>
        <taxon>Polyporales</taxon>
        <taxon>Polyporaceae</taxon>
        <taxon>Trametes</taxon>
    </lineage>
</organism>
<sequence>MLAFGLKIAWFTLSLTGLLSSLGAIPAFARSVNGYLIPVLYGVTNCMLQGLFCLGMIWKMNPLAMPRPFCIAQPTLMGVSWSLLTALTTCMTIATSVSILRPAGGMPATPSYIRRSLKWHPTCLLLLIFFPLAALVAYVVLALKFDAIKPMDGLFCDATAPVWVRLLSYAGVPLLLAIPSLLLTCAAACRLYAHSPRGTHSFAHRHLHPPSNDHFTPVPLRRQSKFRSAYSWHEAKGQDSLSGHLAPLEPVQSIGARSTTPSGTLVVEAIPSPPSSLSSASAHVVAGRVPSSPLVAKAGARYHLPFQWRPPSVPLTERSRESPDRSSRQTPSPLIFATPADEPGYSHNVTTISVSADTPEQLYEAAPWLKDEKAYLRQKEMASARKNEVHDDDDNYDAVSGSLRWIRHSDDTVSITKSELEFARSPQREDFEENIRKPSPVDPSTYDAGLSDTPIPNLTSAVWRILFFQFFSSATQILATITSLVDMFAQHDPPSAFGTQHFALLLAAWAPPIVFGFIPWRRKAF</sequence>
<evidence type="ECO:0000313" key="4">
    <source>
        <dbReference type="Proteomes" id="UP000193067"/>
    </source>
</evidence>
<keyword evidence="2" id="KW-0812">Transmembrane</keyword>
<feature type="compositionally biased region" description="Basic and acidic residues" evidence="1">
    <location>
        <begin position="317"/>
        <end position="327"/>
    </location>
</feature>
<feature type="region of interest" description="Disordered" evidence="1">
    <location>
        <begin position="307"/>
        <end position="343"/>
    </location>
</feature>
<feature type="transmembrane region" description="Helical" evidence="2">
    <location>
        <begin position="79"/>
        <end position="99"/>
    </location>
</feature>
<dbReference type="EMBL" id="KZ084087">
    <property type="protein sequence ID" value="OSD08110.1"/>
    <property type="molecule type" value="Genomic_DNA"/>
</dbReference>
<feature type="transmembrane region" description="Helical" evidence="2">
    <location>
        <begin position="119"/>
        <end position="141"/>
    </location>
</feature>